<dbReference type="PANTHER" id="PTHR47587:SF2">
    <property type="entry name" value="OS05G0103500 PROTEIN"/>
    <property type="match status" value="1"/>
</dbReference>
<protein>
    <submittedName>
        <fullName evidence="2">Uncharacterized protein</fullName>
    </submittedName>
</protein>
<name>A0ABD3KHL3_EUCGL</name>
<reference evidence="2 3" key="1">
    <citation type="submission" date="2024-11" db="EMBL/GenBank/DDBJ databases">
        <title>Chromosome-level genome assembly of Eucalyptus globulus Labill. provides insights into its genome evolution.</title>
        <authorList>
            <person name="Li X."/>
        </authorList>
    </citation>
    <scope>NUCLEOTIDE SEQUENCE [LARGE SCALE GENOMIC DNA]</scope>
    <source>
        <strain evidence="2">CL2024</strain>
        <tissue evidence="2">Fresh tender leaves</tissue>
    </source>
</reference>
<evidence type="ECO:0000256" key="1">
    <source>
        <dbReference type="SAM" id="Phobius"/>
    </source>
</evidence>
<organism evidence="2 3">
    <name type="scientific">Eucalyptus globulus</name>
    <name type="common">Tasmanian blue gum</name>
    <dbReference type="NCBI Taxonomy" id="34317"/>
    <lineage>
        <taxon>Eukaryota</taxon>
        <taxon>Viridiplantae</taxon>
        <taxon>Streptophyta</taxon>
        <taxon>Embryophyta</taxon>
        <taxon>Tracheophyta</taxon>
        <taxon>Spermatophyta</taxon>
        <taxon>Magnoliopsida</taxon>
        <taxon>eudicotyledons</taxon>
        <taxon>Gunneridae</taxon>
        <taxon>Pentapetalae</taxon>
        <taxon>rosids</taxon>
        <taxon>malvids</taxon>
        <taxon>Myrtales</taxon>
        <taxon>Myrtaceae</taxon>
        <taxon>Myrtoideae</taxon>
        <taxon>Eucalypteae</taxon>
        <taxon>Eucalyptus</taxon>
    </lineage>
</organism>
<dbReference type="PANTHER" id="PTHR47587">
    <property type="entry name" value="OS05G0103500 PROTEIN"/>
    <property type="match status" value="1"/>
</dbReference>
<keyword evidence="1" id="KW-0472">Membrane</keyword>
<dbReference type="AlphaFoldDB" id="A0ABD3KHL3"/>
<accession>A0ABD3KHL3</accession>
<keyword evidence="1" id="KW-1133">Transmembrane helix</keyword>
<sequence>MILQLSMALLLDCQRSHHLFFLQLALLPILQMHSWMLLCRFLKRPKASRRGCRRRRTCQVTERTKELHNNEVKLPYQKLMPCLAENNACLACYKKHAKDPLKCAYLLRKFRGLCS</sequence>
<keyword evidence="1" id="KW-0812">Transmembrane</keyword>
<comment type="caution">
    <text evidence="2">The sequence shown here is derived from an EMBL/GenBank/DDBJ whole genome shotgun (WGS) entry which is preliminary data.</text>
</comment>
<evidence type="ECO:0000313" key="3">
    <source>
        <dbReference type="Proteomes" id="UP001634007"/>
    </source>
</evidence>
<proteinExistence type="predicted"/>
<dbReference type="Proteomes" id="UP001634007">
    <property type="component" value="Unassembled WGS sequence"/>
</dbReference>
<feature type="transmembrane region" description="Helical" evidence="1">
    <location>
        <begin position="20"/>
        <end position="42"/>
    </location>
</feature>
<keyword evidence="3" id="KW-1185">Reference proteome</keyword>
<evidence type="ECO:0000313" key="2">
    <source>
        <dbReference type="EMBL" id="KAL3738843.1"/>
    </source>
</evidence>
<gene>
    <name evidence="2" type="ORF">ACJRO7_020248</name>
</gene>
<dbReference type="EMBL" id="JBJKBG010000005">
    <property type="protein sequence ID" value="KAL3738843.1"/>
    <property type="molecule type" value="Genomic_DNA"/>
</dbReference>